<protein>
    <submittedName>
        <fullName evidence="3">Uncharacterized protein</fullName>
    </submittedName>
</protein>
<keyword evidence="1" id="KW-0812">Transmembrane</keyword>
<evidence type="ECO:0000313" key="2">
    <source>
        <dbReference type="Proteomes" id="UP000887566"/>
    </source>
</evidence>
<name>A0A914X549_9BILA</name>
<keyword evidence="1" id="KW-1133">Transmembrane helix</keyword>
<accession>A0A914X549</accession>
<dbReference type="AlphaFoldDB" id="A0A914X549"/>
<sequence>MAGFGRDGVVRAVRPLVNSFDEHEAASPVYHALASRRVLAPGAALCPTRKNIDATRLIVTVTQMSLQSTTGHPHTHTYTHIAAIRALPSFPYVLEPEVAVVVVIVVGIVVVVVVVVPRAVKCIIRPFIA</sequence>
<keyword evidence="1" id="KW-0472">Membrane</keyword>
<reference evidence="3" key="1">
    <citation type="submission" date="2022-11" db="UniProtKB">
        <authorList>
            <consortium name="WormBaseParasite"/>
        </authorList>
    </citation>
    <scope>IDENTIFICATION</scope>
</reference>
<proteinExistence type="predicted"/>
<evidence type="ECO:0000256" key="1">
    <source>
        <dbReference type="SAM" id="Phobius"/>
    </source>
</evidence>
<dbReference type="WBParaSite" id="PSAMB.scaffold644size44715.g7722.t1">
    <property type="protein sequence ID" value="PSAMB.scaffold644size44715.g7722.t1"/>
    <property type="gene ID" value="PSAMB.scaffold644size44715.g7722"/>
</dbReference>
<dbReference type="Proteomes" id="UP000887566">
    <property type="component" value="Unplaced"/>
</dbReference>
<keyword evidence="2" id="KW-1185">Reference proteome</keyword>
<organism evidence="2 3">
    <name type="scientific">Plectus sambesii</name>
    <dbReference type="NCBI Taxonomy" id="2011161"/>
    <lineage>
        <taxon>Eukaryota</taxon>
        <taxon>Metazoa</taxon>
        <taxon>Ecdysozoa</taxon>
        <taxon>Nematoda</taxon>
        <taxon>Chromadorea</taxon>
        <taxon>Plectida</taxon>
        <taxon>Plectina</taxon>
        <taxon>Plectoidea</taxon>
        <taxon>Plectidae</taxon>
        <taxon>Plectus</taxon>
    </lineage>
</organism>
<evidence type="ECO:0000313" key="3">
    <source>
        <dbReference type="WBParaSite" id="PSAMB.scaffold644size44715.g7722.t1"/>
    </source>
</evidence>
<feature type="transmembrane region" description="Helical" evidence="1">
    <location>
        <begin position="98"/>
        <end position="120"/>
    </location>
</feature>